<sequence length="410" mass="45770">MLLAEQGVADMAIKAPTSLFSPNVEFDVESEDLSDLQIRVAEASINYFYDTKRTHGRSLVKHFILMDKPRTAVMVTVTLVKKPDGCSPRFKFWLKDKTKLGQTALELNDHDAPLTVKGAVDATDAHKNLWKLITFVQGVRGIVIPEGGFSVVPDDAVKLIELLQSEDKAQVLEAIRTALGSNLTDKDISLIANRKQELAEFERLLNDAAYFAAHRERTREKPEGVWQNFFERNRWIFGYGLNLIATDGMDDGKLERATAGKSVFLGAGNRIDALMRTRGYVNTLLFCEIKRHDAELLAKNPYRKPSTFAPSYELVGGVAQVQKTTRKALRHIGTQMHSIIGADGAPTGLSVSGSRPRQVVVIGKLQEFDTESGPNGEMMESFELFRTALADTEVITYDELYERARFIVED</sequence>
<organism evidence="2 3">
    <name type="scientific">Pseudonocardia hydrocarbonoxydans</name>
    <dbReference type="NCBI Taxonomy" id="76726"/>
    <lineage>
        <taxon>Bacteria</taxon>
        <taxon>Bacillati</taxon>
        <taxon>Actinomycetota</taxon>
        <taxon>Actinomycetes</taxon>
        <taxon>Pseudonocardiales</taxon>
        <taxon>Pseudonocardiaceae</taxon>
        <taxon>Pseudonocardia</taxon>
    </lineage>
</organism>
<comment type="caution">
    <text evidence="2">The sequence shown here is derived from an EMBL/GenBank/DDBJ whole genome shotgun (WGS) entry which is preliminary data.</text>
</comment>
<evidence type="ECO:0000313" key="2">
    <source>
        <dbReference type="EMBL" id="GEC22203.1"/>
    </source>
</evidence>
<keyword evidence="3" id="KW-1185">Reference proteome</keyword>
<evidence type="ECO:0000259" key="1">
    <source>
        <dbReference type="Pfam" id="PF14082"/>
    </source>
</evidence>
<dbReference type="Proteomes" id="UP000320338">
    <property type="component" value="Unassembled WGS sequence"/>
</dbReference>
<dbReference type="AlphaFoldDB" id="A0A4Y3WTN0"/>
<accession>A0A4Y3WTN0</accession>
<reference evidence="2 3" key="1">
    <citation type="submission" date="2019-06" db="EMBL/GenBank/DDBJ databases">
        <title>Whole genome shotgun sequence of Pseudonocardia hydrocarbonoxydans NBRC 14498.</title>
        <authorList>
            <person name="Hosoyama A."/>
            <person name="Uohara A."/>
            <person name="Ohji S."/>
            <person name="Ichikawa N."/>
        </authorList>
    </citation>
    <scope>NUCLEOTIDE SEQUENCE [LARGE SCALE GENOMIC DNA]</scope>
    <source>
        <strain evidence="2 3">NBRC 14498</strain>
    </source>
</reference>
<protein>
    <recommendedName>
        <fullName evidence="1">Shedu protein SduA C-terminal domain-containing protein</fullName>
    </recommendedName>
</protein>
<proteinExistence type="predicted"/>
<name>A0A4Y3WTN0_9PSEU</name>
<dbReference type="EMBL" id="BJNG01000040">
    <property type="protein sequence ID" value="GEC22203.1"/>
    <property type="molecule type" value="Genomic_DNA"/>
</dbReference>
<gene>
    <name evidence="2" type="ORF">PHY01_44860</name>
</gene>
<feature type="domain" description="Shedu protein SduA C-terminal" evidence="1">
    <location>
        <begin position="221"/>
        <end position="401"/>
    </location>
</feature>
<dbReference type="Pfam" id="PF14082">
    <property type="entry name" value="SduA_C"/>
    <property type="match status" value="1"/>
</dbReference>
<dbReference type="InterPro" id="IPR025359">
    <property type="entry name" value="SduA_C"/>
</dbReference>
<evidence type="ECO:0000313" key="3">
    <source>
        <dbReference type="Proteomes" id="UP000320338"/>
    </source>
</evidence>